<dbReference type="Proteomes" id="UP000663828">
    <property type="component" value="Unassembled WGS sequence"/>
</dbReference>
<dbReference type="EMBL" id="CAJNOR010000044">
    <property type="protein sequence ID" value="CAF0770622.1"/>
    <property type="molecule type" value="Genomic_DNA"/>
</dbReference>
<feature type="compositionally biased region" description="Low complexity" evidence="1">
    <location>
        <begin position="397"/>
        <end position="407"/>
    </location>
</feature>
<feature type="compositionally biased region" description="Polar residues" evidence="1">
    <location>
        <begin position="91"/>
        <end position="108"/>
    </location>
</feature>
<feature type="compositionally biased region" description="Polar residues" evidence="1">
    <location>
        <begin position="367"/>
        <end position="385"/>
    </location>
</feature>
<evidence type="ECO:0000256" key="1">
    <source>
        <dbReference type="SAM" id="MobiDB-lite"/>
    </source>
</evidence>
<dbReference type="OrthoDB" id="9985943at2759"/>
<name>A0A813QR08_ADIRI</name>
<evidence type="ECO:0000313" key="3">
    <source>
        <dbReference type="EMBL" id="CAF1382193.1"/>
    </source>
</evidence>
<dbReference type="EMBL" id="CAJNOJ010000300">
    <property type="protein sequence ID" value="CAF1382193.1"/>
    <property type="molecule type" value="Genomic_DNA"/>
</dbReference>
<keyword evidence="4" id="KW-1185">Reference proteome</keyword>
<feature type="compositionally biased region" description="Low complexity" evidence="1">
    <location>
        <begin position="78"/>
        <end position="90"/>
    </location>
</feature>
<comment type="caution">
    <text evidence="2">The sequence shown here is derived from an EMBL/GenBank/DDBJ whole genome shotgun (WGS) entry which is preliminary data.</text>
</comment>
<dbReference type="Proteomes" id="UP000663852">
    <property type="component" value="Unassembled WGS sequence"/>
</dbReference>
<proteinExistence type="predicted"/>
<evidence type="ECO:0008006" key="5">
    <source>
        <dbReference type="Google" id="ProtNLM"/>
    </source>
</evidence>
<dbReference type="AlphaFoldDB" id="A0A813QR08"/>
<organism evidence="2 4">
    <name type="scientific">Adineta ricciae</name>
    <name type="common">Rotifer</name>
    <dbReference type="NCBI Taxonomy" id="249248"/>
    <lineage>
        <taxon>Eukaryota</taxon>
        <taxon>Metazoa</taxon>
        <taxon>Spiralia</taxon>
        <taxon>Gnathifera</taxon>
        <taxon>Rotifera</taxon>
        <taxon>Eurotatoria</taxon>
        <taxon>Bdelloidea</taxon>
        <taxon>Adinetida</taxon>
        <taxon>Adinetidae</taxon>
        <taxon>Adineta</taxon>
    </lineage>
</organism>
<feature type="region of interest" description="Disordered" evidence="1">
    <location>
        <begin position="348"/>
        <end position="407"/>
    </location>
</feature>
<feature type="compositionally biased region" description="Basic and acidic residues" evidence="1">
    <location>
        <begin position="354"/>
        <end position="366"/>
    </location>
</feature>
<sequence length="539" mass="61641">MIMSTEDTGNARKVKLVQDNLNEQAEQSNIRKRSIQCPNDGDSSTVHTPKRNRKDTTNEDTRITQCPSKPVQNKQEESSTSTATRSTTSSYFNTGVSHQPKNNSNETTGRMHRESPRQTYPPFRITFQDENSYPTSELSLIKEINKQCKLNLTYGRYTKTSDMKMCFLLYPSTTEQFEYLMCESNWPSMISKTEYKLDLPIKIPSSYSIVIQKVPSQWNAEAFGRELKQCYPSIVRAVRLFISGGRPLSKVRVDFSSYKELSSILKAKRILLDDDNTAFAVEPYVPPTRILRCYNCQAYDVHIAAHCPSKNNPVCFRCAQQHPYNPQCNNPIKCVHCDGDHMAGNPSCPVKLGKRQERNQRMKTPREASSTINQQQRKHTWTGNANEHLFGSEPTPNTTSSTSTLNNSMNYETNILNMFEKIENAMHGIKQKQVELNNKFDEINAKLNYHNDNINQLKYCIYDVLCPLVQEITIQTQSKATAANKKAIVPLYNKLTELISKNNNSSNNMDEYTTNEIGVNEYTKSNGELYQTTTHESRR</sequence>
<evidence type="ECO:0000313" key="2">
    <source>
        <dbReference type="EMBL" id="CAF0770622.1"/>
    </source>
</evidence>
<protein>
    <recommendedName>
        <fullName evidence="5">Gag-like protein</fullName>
    </recommendedName>
</protein>
<reference evidence="2" key="1">
    <citation type="submission" date="2021-02" db="EMBL/GenBank/DDBJ databases">
        <authorList>
            <person name="Nowell W R."/>
        </authorList>
    </citation>
    <scope>NUCLEOTIDE SEQUENCE</scope>
</reference>
<evidence type="ECO:0000313" key="4">
    <source>
        <dbReference type="Proteomes" id="UP000663828"/>
    </source>
</evidence>
<accession>A0A813QR08</accession>
<feature type="compositionally biased region" description="Polar residues" evidence="1">
    <location>
        <begin position="63"/>
        <end position="73"/>
    </location>
</feature>
<gene>
    <name evidence="3" type="ORF">EDS130_LOCUS34991</name>
    <name evidence="2" type="ORF">XAT740_LOCUS1431</name>
</gene>
<feature type="region of interest" description="Disordered" evidence="1">
    <location>
        <begin position="25"/>
        <end position="122"/>
    </location>
</feature>